<keyword evidence="6" id="KW-0539">Nucleus</keyword>
<organism evidence="9">
    <name type="scientific">Aspergillus arachidicola</name>
    <dbReference type="NCBI Taxonomy" id="656916"/>
    <lineage>
        <taxon>Eukaryota</taxon>
        <taxon>Fungi</taxon>
        <taxon>Dikarya</taxon>
        <taxon>Ascomycota</taxon>
        <taxon>Pezizomycotina</taxon>
        <taxon>Eurotiomycetes</taxon>
        <taxon>Eurotiomycetidae</taxon>
        <taxon>Eurotiales</taxon>
        <taxon>Aspergillaceae</taxon>
        <taxon>Aspergillus</taxon>
        <taxon>Aspergillus subgen. Circumdati</taxon>
    </lineage>
</organism>
<evidence type="ECO:0000256" key="7">
    <source>
        <dbReference type="SAM" id="MobiDB-lite"/>
    </source>
</evidence>
<keyword evidence="3" id="KW-0805">Transcription regulation</keyword>
<dbReference type="Gene3D" id="4.10.240.10">
    <property type="entry name" value="Zn(2)-C6 fungal-type DNA-binding domain"/>
    <property type="match status" value="1"/>
</dbReference>
<dbReference type="AlphaFoldDB" id="A0A5N6YHK5"/>
<sequence length="317" mass="34957">MNANGIRNVSRTQIASTARLSCEGCTKRKVKCDRLIPCTNCRNSSILCIPVERKRLPRGRSRRSVKSSSRAPLGRSDSHEGTSAGLVQSLEGGPSAESFVHTPNILLTQDLPFYPTHPTRSYFLACVITPIQEPDHTEGATFQTRQHNDLSSMIDDCAWAIPNGTMSAGRGALISSCRERQQLLCIYLTQVDPLVKILHRPSIQAHLLEGECYLNYEPWHPAPAALASAIYYAASCTVSQETCRSCFGMDKVSLITKYQKESTAALERADYLLTDDLTVLQAFVISLVKVYGPLSSRAMNHLLRSALNRQTVGCKNP</sequence>
<dbReference type="Proteomes" id="UP000325558">
    <property type="component" value="Unassembled WGS sequence"/>
</dbReference>
<evidence type="ECO:0000313" key="9">
    <source>
        <dbReference type="EMBL" id="KAE8344915.1"/>
    </source>
</evidence>
<evidence type="ECO:0000256" key="4">
    <source>
        <dbReference type="ARBA" id="ARBA00023125"/>
    </source>
</evidence>
<evidence type="ECO:0000256" key="6">
    <source>
        <dbReference type="ARBA" id="ARBA00023242"/>
    </source>
</evidence>
<dbReference type="InterPro" id="IPR050613">
    <property type="entry name" value="Sec_Metabolite_Reg"/>
</dbReference>
<proteinExistence type="predicted"/>
<feature type="region of interest" description="Disordered" evidence="7">
    <location>
        <begin position="58"/>
        <end position="88"/>
    </location>
</feature>
<dbReference type="PANTHER" id="PTHR31001:SF50">
    <property type="entry name" value="ZN(II)2CYS6 TRANSCRIPTION FACTOR (EUROFUNG)"/>
    <property type="match status" value="1"/>
</dbReference>
<keyword evidence="2" id="KW-0479">Metal-binding</keyword>
<protein>
    <recommendedName>
        <fullName evidence="8">Zn(2)-C6 fungal-type domain-containing protein</fullName>
    </recommendedName>
</protein>
<dbReference type="GO" id="GO:0005634">
    <property type="term" value="C:nucleus"/>
    <property type="evidence" value="ECO:0007669"/>
    <property type="project" value="UniProtKB-SubCell"/>
</dbReference>
<dbReference type="PROSITE" id="PS00463">
    <property type="entry name" value="ZN2_CY6_FUNGAL_1"/>
    <property type="match status" value="1"/>
</dbReference>
<dbReference type="GO" id="GO:0009893">
    <property type="term" value="P:positive regulation of metabolic process"/>
    <property type="evidence" value="ECO:0007669"/>
    <property type="project" value="UniProtKB-ARBA"/>
</dbReference>
<accession>A0A5N6YHK5</accession>
<dbReference type="CDD" id="cd00067">
    <property type="entry name" value="GAL4"/>
    <property type="match status" value="1"/>
</dbReference>
<evidence type="ECO:0000256" key="2">
    <source>
        <dbReference type="ARBA" id="ARBA00022723"/>
    </source>
</evidence>
<evidence type="ECO:0000256" key="5">
    <source>
        <dbReference type="ARBA" id="ARBA00023163"/>
    </source>
</evidence>
<feature type="domain" description="Zn(2)-C6 fungal-type" evidence="8">
    <location>
        <begin position="21"/>
        <end position="48"/>
    </location>
</feature>
<dbReference type="GO" id="GO:0003677">
    <property type="term" value="F:DNA binding"/>
    <property type="evidence" value="ECO:0007669"/>
    <property type="project" value="UniProtKB-KW"/>
</dbReference>
<keyword evidence="5" id="KW-0804">Transcription</keyword>
<dbReference type="CDD" id="cd12148">
    <property type="entry name" value="fungal_TF_MHR"/>
    <property type="match status" value="1"/>
</dbReference>
<dbReference type="OrthoDB" id="435881at2759"/>
<keyword evidence="4" id="KW-0238">DNA-binding</keyword>
<dbReference type="GO" id="GO:0000981">
    <property type="term" value="F:DNA-binding transcription factor activity, RNA polymerase II-specific"/>
    <property type="evidence" value="ECO:0007669"/>
    <property type="project" value="InterPro"/>
</dbReference>
<dbReference type="PROSITE" id="PS50048">
    <property type="entry name" value="ZN2_CY6_FUNGAL_2"/>
    <property type="match status" value="1"/>
</dbReference>
<dbReference type="EMBL" id="ML737122">
    <property type="protein sequence ID" value="KAE8344915.1"/>
    <property type="molecule type" value="Genomic_DNA"/>
</dbReference>
<dbReference type="SUPFAM" id="SSF57701">
    <property type="entry name" value="Zn2/Cys6 DNA-binding domain"/>
    <property type="match status" value="1"/>
</dbReference>
<gene>
    <name evidence="9" type="ORF">BDV24DRAFT_148752</name>
</gene>
<reference evidence="9" key="1">
    <citation type="submission" date="2019-04" db="EMBL/GenBank/DDBJ databases">
        <title>Friends and foes A comparative genomics study of 23 Aspergillus species from section Flavi.</title>
        <authorList>
            <consortium name="DOE Joint Genome Institute"/>
            <person name="Kjaerbolling I."/>
            <person name="Vesth T."/>
            <person name="Frisvad J.C."/>
            <person name="Nybo J.L."/>
            <person name="Theobald S."/>
            <person name="Kildgaard S."/>
            <person name="Isbrandt T."/>
            <person name="Kuo A."/>
            <person name="Sato A."/>
            <person name="Lyhne E.K."/>
            <person name="Kogle M.E."/>
            <person name="Wiebenga A."/>
            <person name="Kun R.S."/>
            <person name="Lubbers R.J."/>
            <person name="Makela M.R."/>
            <person name="Barry K."/>
            <person name="Chovatia M."/>
            <person name="Clum A."/>
            <person name="Daum C."/>
            <person name="Haridas S."/>
            <person name="He G."/>
            <person name="LaButti K."/>
            <person name="Lipzen A."/>
            <person name="Mondo S."/>
            <person name="Riley R."/>
            <person name="Salamov A."/>
            <person name="Simmons B.A."/>
            <person name="Magnuson J.K."/>
            <person name="Henrissat B."/>
            <person name="Mortensen U.H."/>
            <person name="Larsen T.O."/>
            <person name="Devries R.P."/>
            <person name="Grigoriev I.V."/>
            <person name="Machida M."/>
            <person name="Baker S.E."/>
            <person name="Andersen M.R."/>
        </authorList>
    </citation>
    <scope>NUCLEOTIDE SEQUENCE</scope>
    <source>
        <strain evidence="9">CBS 117612</strain>
    </source>
</reference>
<name>A0A5N6YHK5_9EURO</name>
<dbReference type="Pfam" id="PF00172">
    <property type="entry name" value="Zn_clus"/>
    <property type="match status" value="1"/>
</dbReference>
<evidence type="ECO:0000256" key="1">
    <source>
        <dbReference type="ARBA" id="ARBA00004123"/>
    </source>
</evidence>
<dbReference type="PANTHER" id="PTHR31001">
    <property type="entry name" value="UNCHARACTERIZED TRANSCRIPTIONAL REGULATORY PROTEIN"/>
    <property type="match status" value="1"/>
</dbReference>
<evidence type="ECO:0000259" key="8">
    <source>
        <dbReference type="PROSITE" id="PS50048"/>
    </source>
</evidence>
<dbReference type="GO" id="GO:0008270">
    <property type="term" value="F:zinc ion binding"/>
    <property type="evidence" value="ECO:0007669"/>
    <property type="project" value="InterPro"/>
</dbReference>
<evidence type="ECO:0000256" key="3">
    <source>
        <dbReference type="ARBA" id="ARBA00023015"/>
    </source>
</evidence>
<dbReference type="InterPro" id="IPR001138">
    <property type="entry name" value="Zn2Cys6_DnaBD"/>
</dbReference>
<dbReference type="SMART" id="SM00066">
    <property type="entry name" value="GAL4"/>
    <property type="match status" value="1"/>
</dbReference>
<dbReference type="InterPro" id="IPR036864">
    <property type="entry name" value="Zn2-C6_fun-type_DNA-bd_sf"/>
</dbReference>
<comment type="subcellular location">
    <subcellularLocation>
        <location evidence="1">Nucleus</location>
    </subcellularLocation>
</comment>